<feature type="region of interest" description="Disordered" evidence="1">
    <location>
        <begin position="59"/>
        <end position="83"/>
    </location>
</feature>
<keyword evidence="2" id="KW-0472">Membrane</keyword>
<keyword evidence="4" id="KW-1185">Reference proteome</keyword>
<feature type="transmembrane region" description="Helical" evidence="2">
    <location>
        <begin position="33"/>
        <end position="51"/>
    </location>
</feature>
<accession>A0A1Q9E4V0</accession>
<evidence type="ECO:0000313" key="4">
    <source>
        <dbReference type="Proteomes" id="UP000186817"/>
    </source>
</evidence>
<reference evidence="3 4" key="1">
    <citation type="submission" date="2016-02" db="EMBL/GenBank/DDBJ databases">
        <title>Genome analysis of coral dinoflagellate symbionts highlights evolutionary adaptations to a symbiotic lifestyle.</title>
        <authorList>
            <person name="Aranda M."/>
            <person name="Li Y."/>
            <person name="Liew Y.J."/>
            <person name="Baumgarten S."/>
            <person name="Simakov O."/>
            <person name="Wilson M."/>
            <person name="Piel J."/>
            <person name="Ashoor H."/>
            <person name="Bougouffa S."/>
            <person name="Bajic V.B."/>
            <person name="Ryu T."/>
            <person name="Ravasi T."/>
            <person name="Bayer T."/>
            <person name="Micklem G."/>
            <person name="Kim H."/>
            <person name="Bhak J."/>
            <person name="Lajeunesse T.C."/>
            <person name="Voolstra C.R."/>
        </authorList>
    </citation>
    <scope>NUCLEOTIDE SEQUENCE [LARGE SCALE GENOMIC DNA]</scope>
    <source>
        <strain evidence="3 4">CCMP2467</strain>
    </source>
</reference>
<gene>
    <name evidence="3" type="ORF">AK812_SmicGene14643</name>
</gene>
<dbReference type="AlphaFoldDB" id="A0A1Q9E4V0"/>
<proteinExistence type="predicted"/>
<feature type="compositionally biased region" description="Basic and acidic residues" evidence="1">
    <location>
        <begin position="63"/>
        <end position="83"/>
    </location>
</feature>
<keyword evidence="2" id="KW-0812">Transmembrane</keyword>
<evidence type="ECO:0000256" key="1">
    <source>
        <dbReference type="SAM" id="MobiDB-lite"/>
    </source>
</evidence>
<organism evidence="3 4">
    <name type="scientific">Symbiodinium microadriaticum</name>
    <name type="common">Dinoflagellate</name>
    <name type="synonym">Zooxanthella microadriatica</name>
    <dbReference type="NCBI Taxonomy" id="2951"/>
    <lineage>
        <taxon>Eukaryota</taxon>
        <taxon>Sar</taxon>
        <taxon>Alveolata</taxon>
        <taxon>Dinophyceae</taxon>
        <taxon>Suessiales</taxon>
        <taxon>Symbiodiniaceae</taxon>
        <taxon>Symbiodinium</taxon>
    </lineage>
</organism>
<name>A0A1Q9E4V0_SYMMI</name>
<keyword evidence="2" id="KW-1133">Transmembrane helix</keyword>
<evidence type="ECO:0000313" key="3">
    <source>
        <dbReference type="EMBL" id="OLQ02447.1"/>
    </source>
</evidence>
<comment type="caution">
    <text evidence="3">The sequence shown here is derived from an EMBL/GenBank/DDBJ whole genome shotgun (WGS) entry which is preliminary data.</text>
</comment>
<dbReference type="OrthoDB" id="445639at2759"/>
<evidence type="ECO:0000256" key="2">
    <source>
        <dbReference type="SAM" id="Phobius"/>
    </source>
</evidence>
<dbReference type="EMBL" id="LSRX01000263">
    <property type="protein sequence ID" value="OLQ02447.1"/>
    <property type="molecule type" value="Genomic_DNA"/>
</dbReference>
<sequence length="382" mass="41505">MAIWRIAVGTLLGPTFAGKVYDLTGHYDGTFFAAGGIVLLAVPVFCLAALCRRSIERPSPSRAADRSSSDAMKDSEKADHRERVVPACDASEATFRSEFQPDPGRRKWGLELHVANWMQPLLSVVASQCRFFAPSSPMDVDNVSLEQFLAGCNATWSLRDRTLVVRKLGRIGVQDVSELVRLARSGTLNDMLAAAGERRFNAETLASIRMAGSLEPCGEEDILDEFAQLLSDFVTRRWWAALTSGAAIDGPRRSNGAKLATVLPAWPCWTHSQGPAPRASTLQSPLFRALVLGGAYPNSREEIGAAWSSALRLGADVGRWFPRAAEFVRLLARSGARATATDTWEAIAFAFAVRWSVLFAFGAARSFAASLLPPTSTEKLPF</sequence>
<protein>
    <submittedName>
        <fullName evidence="3">Uncharacterized protein</fullName>
    </submittedName>
</protein>
<dbReference type="Proteomes" id="UP000186817">
    <property type="component" value="Unassembled WGS sequence"/>
</dbReference>